<reference evidence="1" key="1">
    <citation type="submission" date="2018-05" db="EMBL/GenBank/DDBJ databases">
        <authorList>
            <person name="Lanie J.A."/>
            <person name="Ng W.-L."/>
            <person name="Kazmierczak K.M."/>
            <person name="Andrzejewski T.M."/>
            <person name="Davidsen T.M."/>
            <person name="Wayne K.J."/>
            <person name="Tettelin H."/>
            <person name="Glass J.I."/>
            <person name="Rusch D."/>
            <person name="Podicherti R."/>
            <person name="Tsui H.-C.T."/>
            <person name="Winkler M.E."/>
        </authorList>
    </citation>
    <scope>NUCLEOTIDE SEQUENCE</scope>
</reference>
<protein>
    <submittedName>
        <fullName evidence="1">Uncharacterized protein</fullName>
    </submittedName>
</protein>
<evidence type="ECO:0000313" key="1">
    <source>
        <dbReference type="EMBL" id="SVA36063.1"/>
    </source>
</evidence>
<organism evidence="1">
    <name type="scientific">marine metagenome</name>
    <dbReference type="NCBI Taxonomy" id="408172"/>
    <lineage>
        <taxon>unclassified sequences</taxon>
        <taxon>metagenomes</taxon>
        <taxon>ecological metagenomes</taxon>
    </lineage>
</organism>
<proteinExistence type="predicted"/>
<gene>
    <name evidence="1" type="ORF">METZ01_LOCUS88917</name>
</gene>
<dbReference type="AlphaFoldDB" id="A0A381V9R7"/>
<dbReference type="EMBL" id="UINC01008007">
    <property type="protein sequence ID" value="SVA36063.1"/>
    <property type="molecule type" value="Genomic_DNA"/>
</dbReference>
<sequence>MVGVIQDHNDKIMFEIYKENMYSKEYRVVYFTELNEDNKEREIDRAMKGDHVFDGYILSIKKYRAMKQIEDIIQRLNDGETLDVQYLKKQLKEFLAD</sequence>
<accession>A0A381V9R7</accession>
<name>A0A381V9R7_9ZZZZ</name>